<keyword evidence="12" id="KW-0449">Lipoprotein</keyword>
<proteinExistence type="inferred from homology"/>
<evidence type="ECO:0000256" key="12">
    <source>
        <dbReference type="RuleBase" id="RU363002"/>
    </source>
</evidence>
<dbReference type="Pfam" id="PF02424">
    <property type="entry name" value="ApbE"/>
    <property type="match status" value="1"/>
</dbReference>
<accession>A0ABW2MVC0</accession>
<dbReference type="PANTHER" id="PTHR30040">
    <property type="entry name" value="THIAMINE BIOSYNTHESIS LIPOPROTEIN APBE"/>
    <property type="match status" value="1"/>
</dbReference>
<comment type="subcellular location">
    <subcellularLocation>
        <location evidence="12">Cell inner membrane</location>
        <topology evidence="12">Lipid-anchor</topology>
        <orientation evidence="12">Periplasmic side</orientation>
    </subcellularLocation>
</comment>
<keyword evidence="12" id="KW-0472">Membrane</keyword>
<evidence type="ECO:0000256" key="5">
    <source>
        <dbReference type="ARBA" id="ARBA00022679"/>
    </source>
</evidence>
<dbReference type="Gene3D" id="3.10.520.10">
    <property type="entry name" value="ApbE-like domains"/>
    <property type="match status" value="1"/>
</dbReference>
<sequence>MLKKIFFLMVFVSLASCKEEATSLNVLQGDAFGTTYTIQYYASETIELEQALDSVFYKVNKSVSTYMPQSDISKINAGDSTIQVDNIFKEVYRVSEIVYQTSEGYFDPTIGVLRNAYGFGDTKPIKEIDSTTLDSLRQIVGFSKVKLNSDGTITKENTNIYFDFNAIAKGYGIDLIGELLDKNNIENYVIELGGELLAKGKNLDKDAFWIAGIESPESDLENRKYTARISLQNSAMASSGNYRKFRMDTLSGKKYVHTINPLTGKAEQSDVTSATVIAKTCIEADAYATTFMAMGFEKSKALLEKLDGVEAYLTYNDSGNIPQVYSTEGMKEFLLD</sequence>
<comment type="function">
    <text evidence="12">Flavin transferase that catalyzes the transfer of the FMN moiety of FAD and its covalent binding to the hydroxyl group of a threonine residue in a target flavoprotein.</text>
</comment>
<protein>
    <recommendedName>
        <fullName evidence="3 11">FAD:protein FMN transferase</fullName>
        <ecNumber evidence="2 11">2.7.1.180</ecNumber>
    </recommendedName>
    <alternativeName>
        <fullName evidence="9 11">Flavin transferase</fullName>
    </alternativeName>
</protein>
<keyword evidence="12" id="KW-1003">Cell membrane</keyword>
<dbReference type="PANTHER" id="PTHR30040:SF2">
    <property type="entry name" value="FAD:PROTEIN FMN TRANSFERASE"/>
    <property type="match status" value="1"/>
</dbReference>
<keyword evidence="14" id="KW-1185">Reference proteome</keyword>
<name>A0ABW2MVC0_9FLAO</name>
<comment type="cofactor">
    <cofactor evidence="1 12">
        <name>Mg(2+)</name>
        <dbReference type="ChEBI" id="CHEBI:18420"/>
    </cofactor>
</comment>
<evidence type="ECO:0000256" key="6">
    <source>
        <dbReference type="ARBA" id="ARBA00022723"/>
    </source>
</evidence>
<comment type="similarity">
    <text evidence="11 12">Belongs to the ApbE family.</text>
</comment>
<keyword evidence="6 11" id="KW-0479">Metal-binding</keyword>
<evidence type="ECO:0000256" key="9">
    <source>
        <dbReference type="ARBA" id="ARBA00031306"/>
    </source>
</evidence>
<evidence type="ECO:0000313" key="14">
    <source>
        <dbReference type="Proteomes" id="UP001596415"/>
    </source>
</evidence>
<gene>
    <name evidence="13" type="ORF">ACFQO1_08300</name>
</gene>
<evidence type="ECO:0000256" key="11">
    <source>
        <dbReference type="PIRNR" id="PIRNR006268"/>
    </source>
</evidence>
<dbReference type="SUPFAM" id="SSF143631">
    <property type="entry name" value="ApbE-like"/>
    <property type="match status" value="1"/>
</dbReference>
<keyword evidence="5 11" id="KW-0808">Transferase</keyword>
<evidence type="ECO:0000256" key="7">
    <source>
        <dbReference type="ARBA" id="ARBA00022827"/>
    </source>
</evidence>
<comment type="caution">
    <text evidence="13">The sequence shown here is derived from an EMBL/GenBank/DDBJ whole genome shotgun (WGS) entry which is preliminary data.</text>
</comment>
<evidence type="ECO:0000256" key="10">
    <source>
        <dbReference type="ARBA" id="ARBA00048540"/>
    </source>
</evidence>
<evidence type="ECO:0000256" key="4">
    <source>
        <dbReference type="ARBA" id="ARBA00022630"/>
    </source>
</evidence>
<evidence type="ECO:0000256" key="8">
    <source>
        <dbReference type="ARBA" id="ARBA00022842"/>
    </source>
</evidence>
<dbReference type="InterPro" id="IPR003374">
    <property type="entry name" value="ApbE-like_sf"/>
</dbReference>
<dbReference type="EC" id="2.7.1.180" evidence="2 11"/>
<keyword evidence="7 11" id="KW-0274">FAD</keyword>
<keyword evidence="12" id="KW-0997">Cell inner membrane</keyword>
<dbReference type="RefSeq" id="WP_380217529.1">
    <property type="nucleotide sequence ID" value="NZ_JBHTBN010000003.1"/>
</dbReference>
<dbReference type="PROSITE" id="PS51257">
    <property type="entry name" value="PROKAR_LIPOPROTEIN"/>
    <property type="match status" value="1"/>
</dbReference>
<keyword evidence="8 11" id="KW-0460">Magnesium</keyword>
<evidence type="ECO:0000256" key="3">
    <source>
        <dbReference type="ARBA" id="ARBA00016337"/>
    </source>
</evidence>
<evidence type="ECO:0000313" key="13">
    <source>
        <dbReference type="EMBL" id="MFC7357685.1"/>
    </source>
</evidence>
<dbReference type="Proteomes" id="UP001596415">
    <property type="component" value="Unassembled WGS sequence"/>
</dbReference>
<dbReference type="PIRSF" id="PIRSF006268">
    <property type="entry name" value="ApbE"/>
    <property type="match status" value="1"/>
</dbReference>
<dbReference type="GO" id="GO:0016740">
    <property type="term" value="F:transferase activity"/>
    <property type="evidence" value="ECO:0007669"/>
    <property type="project" value="UniProtKB-KW"/>
</dbReference>
<evidence type="ECO:0000256" key="2">
    <source>
        <dbReference type="ARBA" id="ARBA00011955"/>
    </source>
</evidence>
<evidence type="ECO:0000256" key="1">
    <source>
        <dbReference type="ARBA" id="ARBA00001946"/>
    </source>
</evidence>
<keyword evidence="4 11" id="KW-0285">Flavoprotein</keyword>
<organism evidence="13 14">
    <name type="scientific">Jejudonia soesokkakensis</name>
    <dbReference type="NCBI Taxonomy" id="1323432"/>
    <lineage>
        <taxon>Bacteria</taxon>
        <taxon>Pseudomonadati</taxon>
        <taxon>Bacteroidota</taxon>
        <taxon>Flavobacteriia</taxon>
        <taxon>Flavobacteriales</taxon>
        <taxon>Flavobacteriaceae</taxon>
        <taxon>Jejudonia</taxon>
    </lineage>
</organism>
<dbReference type="InterPro" id="IPR024932">
    <property type="entry name" value="ApbE"/>
</dbReference>
<comment type="catalytic activity">
    <reaction evidence="10 11 12">
        <text>L-threonyl-[protein] + FAD = FMN-L-threonyl-[protein] + AMP + H(+)</text>
        <dbReference type="Rhea" id="RHEA:36847"/>
        <dbReference type="Rhea" id="RHEA-COMP:11060"/>
        <dbReference type="Rhea" id="RHEA-COMP:11061"/>
        <dbReference type="ChEBI" id="CHEBI:15378"/>
        <dbReference type="ChEBI" id="CHEBI:30013"/>
        <dbReference type="ChEBI" id="CHEBI:57692"/>
        <dbReference type="ChEBI" id="CHEBI:74257"/>
        <dbReference type="ChEBI" id="CHEBI:456215"/>
        <dbReference type="EC" id="2.7.1.180"/>
    </reaction>
</comment>
<dbReference type="EMBL" id="JBHTBN010000003">
    <property type="protein sequence ID" value="MFC7357685.1"/>
    <property type="molecule type" value="Genomic_DNA"/>
</dbReference>
<reference evidence="14" key="1">
    <citation type="journal article" date="2019" name="Int. J. Syst. Evol. Microbiol.">
        <title>The Global Catalogue of Microorganisms (GCM) 10K type strain sequencing project: providing services to taxonomists for standard genome sequencing and annotation.</title>
        <authorList>
            <consortium name="The Broad Institute Genomics Platform"/>
            <consortium name="The Broad Institute Genome Sequencing Center for Infectious Disease"/>
            <person name="Wu L."/>
            <person name="Ma J."/>
        </authorList>
    </citation>
    <scope>NUCLEOTIDE SEQUENCE [LARGE SCALE GENOMIC DNA]</scope>
    <source>
        <strain evidence="14">CGMCC 1.16306</strain>
    </source>
</reference>